<feature type="transmembrane region" description="Helical" evidence="5">
    <location>
        <begin position="388"/>
        <end position="410"/>
    </location>
</feature>
<evidence type="ECO:0000313" key="6">
    <source>
        <dbReference type="EMBL" id="SPP64489.1"/>
    </source>
</evidence>
<keyword evidence="4 5" id="KW-0472">Membrane</keyword>
<dbReference type="PIRSF" id="PIRSF006060">
    <property type="entry name" value="AA_transporter"/>
    <property type="match status" value="1"/>
</dbReference>
<feature type="transmembrane region" description="Helical" evidence="5">
    <location>
        <begin position="76"/>
        <end position="96"/>
    </location>
</feature>
<dbReference type="InterPro" id="IPR002293">
    <property type="entry name" value="AA/rel_permease1"/>
</dbReference>
<feature type="transmembrane region" description="Helical" evidence="5">
    <location>
        <begin position="422"/>
        <end position="445"/>
    </location>
</feature>
<dbReference type="Pfam" id="PF13520">
    <property type="entry name" value="AA_permease_2"/>
    <property type="match status" value="1"/>
</dbReference>
<accession>A0A330LBV1</accession>
<evidence type="ECO:0000256" key="1">
    <source>
        <dbReference type="ARBA" id="ARBA00004141"/>
    </source>
</evidence>
<keyword evidence="7" id="KW-1185">Reference proteome</keyword>
<dbReference type="OrthoDB" id="9804700at2"/>
<evidence type="ECO:0000256" key="5">
    <source>
        <dbReference type="SAM" id="Phobius"/>
    </source>
</evidence>
<dbReference type="FunCoup" id="A0A330LBV1">
    <property type="interactions" value="180"/>
</dbReference>
<dbReference type="PANTHER" id="PTHR11785">
    <property type="entry name" value="AMINO ACID TRANSPORTER"/>
    <property type="match status" value="1"/>
</dbReference>
<feature type="transmembrane region" description="Helical" evidence="5">
    <location>
        <begin position="116"/>
        <end position="143"/>
    </location>
</feature>
<protein>
    <submittedName>
        <fullName evidence="6">Putative Amino acid permease-associated region</fullName>
    </submittedName>
</protein>
<evidence type="ECO:0000256" key="3">
    <source>
        <dbReference type="ARBA" id="ARBA00022989"/>
    </source>
</evidence>
<proteinExistence type="predicted"/>
<feature type="transmembrane region" description="Helical" evidence="5">
    <location>
        <begin position="266"/>
        <end position="288"/>
    </location>
</feature>
<dbReference type="GO" id="GO:0015179">
    <property type="term" value="F:L-amino acid transmembrane transporter activity"/>
    <property type="evidence" value="ECO:0007669"/>
    <property type="project" value="TreeGrafter"/>
</dbReference>
<keyword evidence="2 5" id="KW-0812">Transmembrane</keyword>
<dbReference type="Proteomes" id="UP000248168">
    <property type="component" value="Unassembled WGS sequence"/>
</dbReference>
<keyword evidence="3 5" id="KW-1133">Transmembrane helix</keyword>
<evidence type="ECO:0000313" key="7">
    <source>
        <dbReference type="Proteomes" id="UP000248168"/>
    </source>
</evidence>
<reference evidence="7" key="1">
    <citation type="submission" date="2018-04" db="EMBL/GenBank/DDBJ databases">
        <authorList>
            <person name="Lucker S."/>
            <person name="Sakoula D."/>
        </authorList>
    </citation>
    <scope>NUCLEOTIDE SEQUENCE [LARGE SCALE GENOMIC DNA]</scope>
</reference>
<evidence type="ECO:0000256" key="4">
    <source>
        <dbReference type="ARBA" id="ARBA00023136"/>
    </source>
</evidence>
<feature type="transmembrane region" description="Helical" evidence="5">
    <location>
        <begin position="232"/>
        <end position="254"/>
    </location>
</feature>
<feature type="transmembrane region" description="Helical" evidence="5">
    <location>
        <begin position="318"/>
        <end position="343"/>
    </location>
</feature>
<name>A0A330LBV1_9BACT</name>
<dbReference type="RefSeq" id="WP_121988883.1">
    <property type="nucleotide sequence ID" value="NZ_OUNR01000012.1"/>
</dbReference>
<dbReference type="EMBL" id="OUNR01000012">
    <property type="protein sequence ID" value="SPP64489.1"/>
    <property type="molecule type" value="Genomic_DNA"/>
</dbReference>
<sequence length="476" mass="50743">MSAPLNPQQQAHVALPRRPFPRIMPATMPSASSQPDPSTSLRIGWFTASCVLVSNIIGGGIFTTTGIMARDLGDPLLILLLWFIGALFAVGGAMIYGELGSRLPHAGGDYVYLREAYGPLIAFLSGWTSFTIGFGAAVAASAISFSSYAMRVVPIQDEQGWIAKGLSLALLWSATVIHCRGIQTGGRLQMILTTTKVVAIGGLILGGLSAVIGQGRPFLTAPIAQAPTLGSAAIALIIVTYCYLGWNVAGYIAADIVNPQKTLPRIMIGGTAFVAVIYLLLNVVYLSALSIRELAEEPIVPVAEKVAAALWGPQSGRLVAAILCLSIAGAVSAMTWAGPRVYWAMARDGMISPWLAHVHPRTNVPTRAIIFQSLWATLLILSGTFEQLLVYSGLVLSLFMALTLSTIFCLRRSSSTHPHFQAPFYPILPITLVCGAAALVISSALERPTESLHGAATVLSGIPLYYAWRRPHNIRR</sequence>
<dbReference type="PANTHER" id="PTHR11785:SF512">
    <property type="entry name" value="SOBREMESA, ISOFORM B"/>
    <property type="match status" value="1"/>
</dbReference>
<feature type="transmembrane region" description="Helical" evidence="5">
    <location>
        <begin position="43"/>
        <end position="64"/>
    </location>
</feature>
<dbReference type="AlphaFoldDB" id="A0A330LBV1"/>
<evidence type="ECO:0000256" key="2">
    <source>
        <dbReference type="ARBA" id="ARBA00022692"/>
    </source>
</evidence>
<gene>
    <name evidence="6" type="ORF">NITLEN_20129</name>
</gene>
<feature type="transmembrane region" description="Helical" evidence="5">
    <location>
        <begin position="451"/>
        <end position="468"/>
    </location>
</feature>
<feature type="transmembrane region" description="Helical" evidence="5">
    <location>
        <begin position="190"/>
        <end position="212"/>
    </location>
</feature>
<dbReference type="InParanoid" id="A0A330LBV1"/>
<organism evidence="6 7">
    <name type="scientific">Nitrospira lenta</name>
    <dbReference type="NCBI Taxonomy" id="1436998"/>
    <lineage>
        <taxon>Bacteria</taxon>
        <taxon>Pseudomonadati</taxon>
        <taxon>Nitrospirota</taxon>
        <taxon>Nitrospiria</taxon>
        <taxon>Nitrospirales</taxon>
        <taxon>Nitrospiraceae</taxon>
        <taxon>Nitrospira</taxon>
    </lineage>
</organism>
<dbReference type="Gene3D" id="1.20.1740.10">
    <property type="entry name" value="Amino acid/polyamine transporter I"/>
    <property type="match status" value="1"/>
</dbReference>
<comment type="subcellular location">
    <subcellularLocation>
        <location evidence="1">Membrane</location>
        <topology evidence="1">Multi-pass membrane protein</topology>
    </subcellularLocation>
</comment>
<dbReference type="InterPro" id="IPR050598">
    <property type="entry name" value="AminoAcid_Transporter"/>
</dbReference>
<dbReference type="GO" id="GO:0016020">
    <property type="term" value="C:membrane"/>
    <property type="evidence" value="ECO:0007669"/>
    <property type="project" value="UniProtKB-SubCell"/>
</dbReference>